<evidence type="ECO:0000259" key="5">
    <source>
        <dbReference type="PROSITE" id="PS51186"/>
    </source>
</evidence>
<dbReference type="PROSITE" id="PS51186">
    <property type="entry name" value="GNAT"/>
    <property type="match status" value="1"/>
</dbReference>
<comment type="similarity">
    <text evidence="2 4">Belongs to the acetyltransferase family. GNA1 subfamily.</text>
</comment>
<evidence type="ECO:0000256" key="3">
    <source>
        <dbReference type="ARBA" id="ARBA00048964"/>
    </source>
</evidence>
<evidence type="ECO:0000256" key="4">
    <source>
        <dbReference type="RuleBase" id="RU365086"/>
    </source>
</evidence>
<dbReference type="Proteomes" id="UP000887578">
    <property type="component" value="Unplaced"/>
</dbReference>
<evidence type="ECO:0000256" key="1">
    <source>
        <dbReference type="ARBA" id="ARBA00004832"/>
    </source>
</evidence>
<dbReference type="PANTHER" id="PTHR13355">
    <property type="entry name" value="GLUCOSAMINE 6-PHOSPHATE N-ACETYLTRANSFERASE"/>
    <property type="match status" value="1"/>
</dbReference>
<dbReference type="InterPro" id="IPR039143">
    <property type="entry name" value="GNPNAT1-like"/>
</dbReference>
<evidence type="ECO:0000313" key="6">
    <source>
        <dbReference type="Proteomes" id="UP000887578"/>
    </source>
</evidence>
<keyword evidence="6" id="KW-1185">Reference proteome</keyword>
<dbReference type="GO" id="GO:0004343">
    <property type="term" value="F:glucosamine 6-phosphate N-acetyltransferase activity"/>
    <property type="evidence" value="ECO:0007669"/>
    <property type="project" value="UniProtKB-UniRule"/>
</dbReference>
<dbReference type="AlphaFoldDB" id="A0A914QY58"/>
<organism evidence="6 7">
    <name type="scientific">Panagrolaimus davidi</name>
    <dbReference type="NCBI Taxonomy" id="227884"/>
    <lineage>
        <taxon>Eukaryota</taxon>
        <taxon>Metazoa</taxon>
        <taxon>Ecdysozoa</taxon>
        <taxon>Nematoda</taxon>
        <taxon>Chromadorea</taxon>
        <taxon>Rhabditida</taxon>
        <taxon>Tylenchina</taxon>
        <taxon>Panagrolaimomorpha</taxon>
        <taxon>Panagrolaimoidea</taxon>
        <taxon>Panagrolaimidae</taxon>
        <taxon>Panagrolaimus</taxon>
    </lineage>
</organism>
<evidence type="ECO:0000313" key="7">
    <source>
        <dbReference type="WBParaSite" id="PDA_v2.g9253.t1"/>
    </source>
</evidence>
<dbReference type="CDD" id="cd04301">
    <property type="entry name" value="NAT_SF"/>
    <property type="match status" value="1"/>
</dbReference>
<dbReference type="PANTHER" id="PTHR13355:SF11">
    <property type="entry name" value="GLUCOSAMINE 6-PHOSPHATE N-ACETYLTRANSFERASE"/>
    <property type="match status" value="1"/>
</dbReference>
<proteinExistence type="inferred from homology"/>
<keyword evidence="4" id="KW-0808">Transferase</keyword>
<dbReference type="Pfam" id="PF00583">
    <property type="entry name" value="Acetyltransf_1"/>
    <property type="match status" value="1"/>
</dbReference>
<dbReference type="Gene3D" id="3.40.630.30">
    <property type="match status" value="1"/>
</dbReference>
<name>A0A914QY58_9BILA</name>
<evidence type="ECO:0000256" key="2">
    <source>
        <dbReference type="ARBA" id="ARBA00006048"/>
    </source>
</evidence>
<comment type="pathway">
    <text evidence="1 4">Nucleotide-sugar biosynthesis; UDP-N-acetyl-alpha-D-glucosamine biosynthesis; N-acetyl-alpha-D-glucosamine 1-phosphate from alpha-D-glucosamine 6-phosphate (route I): step 1/2.</text>
</comment>
<keyword evidence="4" id="KW-0012">Acyltransferase</keyword>
<dbReference type="WBParaSite" id="PDA_v2.g9253.t1">
    <property type="protein sequence ID" value="PDA_v2.g9253.t1"/>
    <property type="gene ID" value="PDA_v2.g9253"/>
</dbReference>
<feature type="domain" description="N-acetyltransferase" evidence="5">
    <location>
        <begin position="152"/>
        <end position="299"/>
    </location>
</feature>
<dbReference type="GO" id="GO:0006048">
    <property type="term" value="P:UDP-N-acetylglucosamine biosynthetic process"/>
    <property type="evidence" value="ECO:0007669"/>
    <property type="project" value="UniProtKB-UniRule"/>
</dbReference>
<accession>A0A914QY58</accession>
<sequence length="299" mass="33836">MKLSELKGDKNLKAEKDSCSWKKSDLLNLNHDLFENKDNSRSFNKRSNNSTLSLHISAYENSIKTNDLINNGEFRSSGSASLIQNSFEFPRQQEKEEATKPEVSQFKASQKLLNPYESIHVNHSIKESTKMPEFIYPPSLLNGINIDVPEGFKIRPLGTRDFDNGFLQLLSQLTVVGEVTSKEALDRFNTMASMNPLSYYITVIEDIETQKIVGSATLVIELKFIHGIGCRGRIEDVVVDKEKRGLGLAAILNKTLVQLAKNLKVYKLSLECKDALIPFYEKFGYKKDEGNNFLVQRFG</sequence>
<reference evidence="7" key="1">
    <citation type="submission" date="2022-11" db="UniProtKB">
        <authorList>
            <consortium name="WormBaseParasite"/>
        </authorList>
    </citation>
    <scope>IDENTIFICATION</scope>
</reference>
<dbReference type="EC" id="2.3.1.4" evidence="4"/>
<dbReference type="InterPro" id="IPR016181">
    <property type="entry name" value="Acyl_CoA_acyltransferase"/>
</dbReference>
<dbReference type="SUPFAM" id="SSF55729">
    <property type="entry name" value="Acyl-CoA N-acyltransferases (Nat)"/>
    <property type="match status" value="1"/>
</dbReference>
<comment type="catalytic activity">
    <reaction evidence="3 4">
        <text>D-glucosamine 6-phosphate + acetyl-CoA = N-acetyl-D-glucosamine 6-phosphate + CoA + H(+)</text>
        <dbReference type="Rhea" id="RHEA:10292"/>
        <dbReference type="ChEBI" id="CHEBI:15378"/>
        <dbReference type="ChEBI" id="CHEBI:57287"/>
        <dbReference type="ChEBI" id="CHEBI:57288"/>
        <dbReference type="ChEBI" id="CHEBI:57513"/>
        <dbReference type="ChEBI" id="CHEBI:58725"/>
        <dbReference type="EC" id="2.3.1.4"/>
    </reaction>
</comment>
<protein>
    <recommendedName>
        <fullName evidence="4">Glucosamine 6-phosphate N-acetyltransferase</fullName>
        <ecNumber evidence="4">2.3.1.4</ecNumber>
    </recommendedName>
</protein>
<dbReference type="InterPro" id="IPR000182">
    <property type="entry name" value="GNAT_dom"/>
</dbReference>